<dbReference type="Proteomes" id="UP000673375">
    <property type="component" value="Unassembled WGS sequence"/>
</dbReference>
<organism evidence="1 2">
    <name type="scientific">Enterococcus larvae</name>
    <dbReference type="NCBI Taxonomy" id="2794352"/>
    <lineage>
        <taxon>Bacteria</taxon>
        <taxon>Bacillati</taxon>
        <taxon>Bacillota</taxon>
        <taxon>Bacilli</taxon>
        <taxon>Lactobacillales</taxon>
        <taxon>Enterococcaceae</taxon>
        <taxon>Enterococcus</taxon>
    </lineage>
</organism>
<accession>A0ABS4CG87</accession>
<dbReference type="EMBL" id="JAEDXU010000002">
    <property type="protein sequence ID" value="MBP1045645.1"/>
    <property type="molecule type" value="Genomic_DNA"/>
</dbReference>
<protein>
    <submittedName>
        <fullName evidence="1">Uncharacterized protein</fullName>
    </submittedName>
</protein>
<evidence type="ECO:0000313" key="1">
    <source>
        <dbReference type="EMBL" id="MBP1045645.1"/>
    </source>
</evidence>
<sequence>MNTEEIKGYYLSASATKIKVFSILSNFKLYRDNNSTPGYLSPANIDDNITVNDYFQNLAQGIKRKKAELMANENIYFEVFVEPTIEKRFRKDLENDILRRSIIREFYNTTKLLLNFLDSDSLTKNVQNLFPSTTENDTIVVNVGDLFFEMYYKHNDEYMYKCIELGARHASVWGKGIQTSDEYEECKKEVIKKFENELPKNSNFRKAIILKNELSYMEENCYPLEFEDDVISINLNQYKKRNIDIFLETSNQKDENRDFQYGHLLMEAIFEFLGVTQIIPRNENPIQSTTINPDKKITVCGSVNKYKEFLMEEIQACENAKLEILGPMKNLNKSSDITQGSEYEHLKAIEECDILYVCNKDKRIGQATSCHIYYASALMKRILFLKEVESSNSNDSLYRMKHMPHDVLDKESIKEIL</sequence>
<proteinExistence type="predicted"/>
<reference evidence="1 2" key="1">
    <citation type="submission" date="2020-12" db="EMBL/GenBank/DDBJ databases">
        <title>Vagococcus allomyrinae sp. nov. and Enterococcus lavae sp. nov., isolated from the larvae of Allomyrina dichotoma.</title>
        <authorList>
            <person name="Lee S.D."/>
        </authorList>
    </citation>
    <scope>NUCLEOTIDE SEQUENCE [LARGE SCALE GENOMIC DNA]</scope>
    <source>
        <strain evidence="1 2">BWM-S5</strain>
    </source>
</reference>
<evidence type="ECO:0000313" key="2">
    <source>
        <dbReference type="Proteomes" id="UP000673375"/>
    </source>
</evidence>
<gene>
    <name evidence="1" type="ORF">I6N96_05095</name>
</gene>
<dbReference type="RefSeq" id="WP_209556433.1">
    <property type="nucleotide sequence ID" value="NZ_JAEDXU010000002.1"/>
</dbReference>
<name>A0ABS4CG87_9ENTE</name>
<keyword evidence="2" id="KW-1185">Reference proteome</keyword>
<comment type="caution">
    <text evidence="1">The sequence shown here is derived from an EMBL/GenBank/DDBJ whole genome shotgun (WGS) entry which is preliminary data.</text>
</comment>